<dbReference type="Gramene" id="KGN53083">
    <property type="protein sequence ID" value="KGN53083"/>
    <property type="gene ID" value="Csa_4G015730"/>
</dbReference>
<feature type="compositionally biased region" description="Basic and acidic residues" evidence="1">
    <location>
        <begin position="43"/>
        <end position="55"/>
    </location>
</feature>
<reference evidence="2 3" key="2">
    <citation type="journal article" date="2009" name="PLoS ONE">
        <title>An integrated genetic and cytogenetic map of the cucumber genome.</title>
        <authorList>
            <person name="Ren Y."/>
            <person name="Zhang Z."/>
            <person name="Liu J."/>
            <person name="Staub J.E."/>
            <person name="Han Y."/>
            <person name="Cheng Z."/>
            <person name="Li X."/>
            <person name="Lu J."/>
            <person name="Miao H."/>
            <person name="Kang H."/>
            <person name="Xie B."/>
            <person name="Gu X."/>
            <person name="Wang X."/>
            <person name="Du Y."/>
            <person name="Jin W."/>
            <person name="Huang S."/>
        </authorList>
    </citation>
    <scope>NUCLEOTIDE SEQUENCE [LARGE SCALE GENOMIC DNA]</scope>
    <source>
        <strain evidence="3">cv. 9930</strain>
    </source>
</reference>
<organism evidence="2 3">
    <name type="scientific">Cucumis sativus</name>
    <name type="common">Cucumber</name>
    <dbReference type="NCBI Taxonomy" id="3659"/>
    <lineage>
        <taxon>Eukaryota</taxon>
        <taxon>Viridiplantae</taxon>
        <taxon>Streptophyta</taxon>
        <taxon>Embryophyta</taxon>
        <taxon>Tracheophyta</taxon>
        <taxon>Spermatophyta</taxon>
        <taxon>Magnoliopsida</taxon>
        <taxon>eudicotyledons</taxon>
        <taxon>Gunneridae</taxon>
        <taxon>Pentapetalae</taxon>
        <taxon>rosids</taxon>
        <taxon>fabids</taxon>
        <taxon>Cucurbitales</taxon>
        <taxon>Cucurbitaceae</taxon>
        <taxon>Benincaseae</taxon>
        <taxon>Cucumis</taxon>
    </lineage>
</organism>
<feature type="compositionally biased region" description="Polar residues" evidence="1">
    <location>
        <begin position="1"/>
        <end position="10"/>
    </location>
</feature>
<name>A0A0A0KU78_CUCSA</name>
<reference evidence="2 3" key="4">
    <citation type="journal article" date="2011" name="BMC Genomics">
        <title>RNA-Seq improves annotation of protein-coding genes in the cucumber genome.</title>
        <authorList>
            <person name="Li Z."/>
            <person name="Zhang Z."/>
            <person name="Yan P."/>
            <person name="Huang S."/>
            <person name="Fei Z."/>
            <person name="Lin K."/>
        </authorList>
    </citation>
    <scope>NUCLEOTIDE SEQUENCE [LARGE SCALE GENOMIC DNA]</scope>
    <source>
        <strain evidence="3">cv. 9930</strain>
    </source>
</reference>
<gene>
    <name evidence="2" type="ORF">Csa_4G015730</name>
</gene>
<dbReference type="AlphaFoldDB" id="A0A0A0KU78"/>
<feature type="compositionally biased region" description="Basic and acidic residues" evidence="1">
    <location>
        <begin position="123"/>
        <end position="134"/>
    </location>
</feature>
<evidence type="ECO:0000313" key="3">
    <source>
        <dbReference type="Proteomes" id="UP000029981"/>
    </source>
</evidence>
<evidence type="ECO:0000256" key="1">
    <source>
        <dbReference type="SAM" id="MobiDB-lite"/>
    </source>
</evidence>
<feature type="compositionally biased region" description="Basic residues" evidence="1">
    <location>
        <begin position="22"/>
        <end position="42"/>
    </location>
</feature>
<feature type="compositionally biased region" description="Basic and acidic residues" evidence="1">
    <location>
        <begin position="68"/>
        <end position="78"/>
    </location>
</feature>
<protein>
    <submittedName>
        <fullName evidence="2">Uncharacterized protein</fullName>
    </submittedName>
</protein>
<reference evidence="2 3" key="3">
    <citation type="journal article" date="2010" name="BMC Genomics">
        <title>Transcriptome sequencing and comparative analysis of cucumber flowers with different sex types.</title>
        <authorList>
            <person name="Guo S."/>
            <person name="Zheng Y."/>
            <person name="Joung J.G."/>
            <person name="Liu S."/>
            <person name="Zhang Z."/>
            <person name="Crasta O.R."/>
            <person name="Sobral B.W."/>
            <person name="Xu Y."/>
            <person name="Huang S."/>
            <person name="Fei Z."/>
        </authorList>
    </citation>
    <scope>NUCLEOTIDE SEQUENCE [LARGE SCALE GENOMIC DNA]</scope>
    <source>
        <strain evidence="3">cv. 9930</strain>
    </source>
</reference>
<sequence>MFYLNNPSKVTRNEEKIEIPRHKTTGRRFYQHFPSHNRRTLPKRNENKIKKETKLDNIPFRKIGHSKARPDNELDPKTKQRRGERKGKERKGTLEQKVHDGETGEGILKLCGRGGRRLMGKKIAGEKKGKGERE</sequence>
<evidence type="ECO:0000313" key="2">
    <source>
        <dbReference type="EMBL" id="KGN53083.1"/>
    </source>
</evidence>
<reference evidence="2 3" key="1">
    <citation type="journal article" date="2009" name="Nat. Genet.">
        <title>The genome of the cucumber, Cucumis sativus L.</title>
        <authorList>
            <person name="Huang S."/>
            <person name="Li R."/>
            <person name="Zhang Z."/>
            <person name="Li L."/>
            <person name="Gu X."/>
            <person name="Fan W."/>
            <person name="Lucas W.J."/>
            <person name="Wang X."/>
            <person name="Xie B."/>
            <person name="Ni P."/>
            <person name="Ren Y."/>
            <person name="Zhu H."/>
            <person name="Li J."/>
            <person name="Lin K."/>
            <person name="Jin W."/>
            <person name="Fei Z."/>
            <person name="Li G."/>
            <person name="Staub J."/>
            <person name="Kilian A."/>
            <person name="van der Vossen E.A."/>
            <person name="Wu Y."/>
            <person name="Guo J."/>
            <person name="He J."/>
            <person name="Jia Z."/>
            <person name="Ren Y."/>
            <person name="Tian G."/>
            <person name="Lu Y."/>
            <person name="Ruan J."/>
            <person name="Qian W."/>
            <person name="Wang M."/>
            <person name="Huang Q."/>
            <person name="Li B."/>
            <person name="Xuan Z."/>
            <person name="Cao J."/>
            <person name="Asan"/>
            <person name="Wu Z."/>
            <person name="Zhang J."/>
            <person name="Cai Q."/>
            <person name="Bai Y."/>
            <person name="Zhao B."/>
            <person name="Han Y."/>
            <person name="Li Y."/>
            <person name="Li X."/>
            <person name="Wang S."/>
            <person name="Shi Q."/>
            <person name="Liu S."/>
            <person name="Cho W.K."/>
            <person name="Kim J.Y."/>
            <person name="Xu Y."/>
            <person name="Heller-Uszynska K."/>
            <person name="Miao H."/>
            <person name="Cheng Z."/>
            <person name="Zhang S."/>
            <person name="Wu J."/>
            <person name="Yang Y."/>
            <person name="Kang H."/>
            <person name="Li M."/>
            <person name="Liang H."/>
            <person name="Ren X."/>
            <person name="Shi Z."/>
            <person name="Wen M."/>
            <person name="Jian M."/>
            <person name="Yang H."/>
            <person name="Zhang G."/>
            <person name="Yang Z."/>
            <person name="Chen R."/>
            <person name="Liu S."/>
            <person name="Li J."/>
            <person name="Ma L."/>
            <person name="Liu H."/>
            <person name="Zhou Y."/>
            <person name="Zhao J."/>
            <person name="Fang X."/>
            <person name="Li G."/>
            <person name="Fang L."/>
            <person name="Li Y."/>
            <person name="Liu D."/>
            <person name="Zheng H."/>
            <person name="Zhang Y."/>
            <person name="Qin N."/>
            <person name="Li Z."/>
            <person name="Yang G."/>
            <person name="Yang S."/>
            <person name="Bolund L."/>
            <person name="Kristiansen K."/>
            <person name="Zheng H."/>
            <person name="Li S."/>
            <person name="Zhang X."/>
            <person name="Yang H."/>
            <person name="Wang J."/>
            <person name="Sun R."/>
            <person name="Zhang B."/>
            <person name="Jiang S."/>
            <person name="Wang J."/>
            <person name="Du Y."/>
            <person name="Li S."/>
        </authorList>
    </citation>
    <scope>NUCLEOTIDE SEQUENCE [LARGE SCALE GENOMIC DNA]</scope>
    <source>
        <strain evidence="3">cv. 9930</strain>
    </source>
</reference>
<dbReference type="Proteomes" id="UP000029981">
    <property type="component" value="Chromosome 4"/>
</dbReference>
<feature type="region of interest" description="Disordered" evidence="1">
    <location>
        <begin position="1"/>
        <end position="134"/>
    </location>
</feature>
<accession>A0A0A0KU78</accession>
<dbReference type="EMBL" id="CM002925">
    <property type="protein sequence ID" value="KGN53083.1"/>
    <property type="molecule type" value="Genomic_DNA"/>
</dbReference>
<feature type="compositionally biased region" description="Basic and acidic residues" evidence="1">
    <location>
        <begin position="11"/>
        <end position="21"/>
    </location>
</feature>
<feature type="compositionally biased region" description="Basic and acidic residues" evidence="1">
    <location>
        <begin position="86"/>
        <end position="102"/>
    </location>
</feature>
<keyword evidence="3" id="KW-1185">Reference proteome</keyword>
<proteinExistence type="predicted"/>